<evidence type="ECO:0000256" key="5">
    <source>
        <dbReference type="ARBA" id="ARBA00023268"/>
    </source>
</evidence>
<evidence type="ECO:0000256" key="4">
    <source>
        <dbReference type="ARBA" id="ARBA00022759"/>
    </source>
</evidence>
<evidence type="ECO:0000313" key="9">
    <source>
        <dbReference type="Proteomes" id="UP001235939"/>
    </source>
</evidence>
<accession>A0ABY6KM04</accession>
<evidence type="ECO:0000256" key="2">
    <source>
        <dbReference type="ARBA" id="ARBA00022695"/>
    </source>
</evidence>
<dbReference type="Pfam" id="PF23055">
    <property type="entry name" value="DUF7041"/>
    <property type="match status" value="1"/>
</dbReference>
<dbReference type="Pfam" id="PF17919">
    <property type="entry name" value="RT_RNaseH_2"/>
    <property type="match status" value="2"/>
</dbReference>
<dbReference type="CDD" id="cd00303">
    <property type="entry name" value="retropepsin_like"/>
    <property type="match status" value="1"/>
</dbReference>
<name>A0ABY6KM04_9ARAC</name>
<dbReference type="Pfam" id="PF00078">
    <property type="entry name" value="RVT_1"/>
    <property type="match status" value="2"/>
</dbReference>
<dbReference type="InterPro" id="IPR050951">
    <property type="entry name" value="Retrovirus_Pol_polyprotein"/>
</dbReference>
<evidence type="ECO:0000313" key="8">
    <source>
        <dbReference type="EMBL" id="UYV69897.1"/>
    </source>
</evidence>
<keyword evidence="1" id="KW-0808">Transferase</keyword>
<protein>
    <recommendedName>
        <fullName evidence="7">Reverse transcriptase domain-containing protein</fullName>
    </recommendedName>
</protein>
<feature type="non-terminal residue" evidence="8">
    <location>
        <position position="1443"/>
    </location>
</feature>
<keyword evidence="4" id="KW-0378">Hydrolase</keyword>
<dbReference type="EMBL" id="CP092869">
    <property type="protein sequence ID" value="UYV69897.1"/>
    <property type="molecule type" value="Genomic_DNA"/>
</dbReference>
<evidence type="ECO:0000259" key="7">
    <source>
        <dbReference type="PROSITE" id="PS50878"/>
    </source>
</evidence>
<feature type="compositionally biased region" description="Basic and acidic residues" evidence="6">
    <location>
        <begin position="1"/>
        <end position="10"/>
    </location>
</feature>
<dbReference type="PANTHER" id="PTHR37984">
    <property type="entry name" value="PROTEIN CBG26694"/>
    <property type="match status" value="1"/>
</dbReference>
<keyword evidence="5" id="KW-0511">Multifunctional enzyme</keyword>
<dbReference type="InterPro" id="IPR043128">
    <property type="entry name" value="Rev_trsase/Diguanyl_cyclase"/>
</dbReference>
<dbReference type="PROSITE" id="PS50878">
    <property type="entry name" value="RT_POL"/>
    <property type="match status" value="2"/>
</dbReference>
<reference evidence="8 9" key="1">
    <citation type="submission" date="2022-01" db="EMBL/GenBank/DDBJ databases">
        <title>A chromosomal length assembly of Cordylochernes scorpioides.</title>
        <authorList>
            <person name="Zeh D."/>
            <person name="Zeh J."/>
        </authorList>
    </citation>
    <scope>NUCLEOTIDE SEQUENCE [LARGE SCALE GENOMIC DNA]</scope>
    <source>
        <strain evidence="8">IN4F17</strain>
        <tissue evidence="8">Whole Body</tissue>
    </source>
</reference>
<dbReference type="Gene3D" id="3.10.10.10">
    <property type="entry name" value="HIV Type 1 Reverse Transcriptase, subunit A, domain 1"/>
    <property type="match status" value="2"/>
</dbReference>
<dbReference type="SUPFAM" id="SSF56672">
    <property type="entry name" value="DNA/RNA polymerases"/>
    <property type="match status" value="2"/>
</dbReference>
<evidence type="ECO:0000256" key="3">
    <source>
        <dbReference type="ARBA" id="ARBA00022722"/>
    </source>
</evidence>
<dbReference type="Gene3D" id="3.30.70.270">
    <property type="match status" value="4"/>
</dbReference>
<feature type="domain" description="Reverse transcriptase" evidence="7">
    <location>
        <begin position="310"/>
        <end position="486"/>
    </location>
</feature>
<dbReference type="InterPro" id="IPR041577">
    <property type="entry name" value="RT_RNaseH_2"/>
</dbReference>
<dbReference type="SUPFAM" id="SSF50630">
    <property type="entry name" value="Acid proteases"/>
    <property type="match status" value="1"/>
</dbReference>
<sequence length="1443" mass="164077">MQDATMEHPEGPTSMAPSQISRLGFRGPPFWPNNVELWISQLEAAFGLAEISCDETKFQTMVTSLDQLTLTYVADIVTGPPPSGKYDALKARLLQRLGQSKQTKILQVLDGRPMGDQKPSTVLAGMQHQAGRNFSDTVLKMLWTRRLPQDIREALAASSETRLSKLAEMADNILEAILPTVSAVDQPSTGHSAEAHQQLMTQIPDLHTQIEALKSSMDTPHNRYPNARYPTHNKKINAGTCCIHLTIANSPYSRILRQFPELSSQNLVKSPPRHSVTHHIVTKGPRLQQNLRRLPTDKLAAAKKEFAFMMEEGICRPSKSPWASPLHLVPKKDGSLRPCGDYRKLNAATVPDRYPVPNIMDFASHLHGKKIFSTIDLVRVYHHVPVESRDIPKTAVITPFDLFEFPCMSFGLCNAAQTFQRLINEVLQSLDFAYAYIDDVLIASDSENQHVSHLQLFGHLRDYGLTINETKCTFGQTSVKFLGFIITNAEILPDPQRVQAIKDISIPDTVGKLRRFLGMLNLYRRCLPNAASTQAPLHAMVEGRKNASCQWTPTALQAFNQCKLQLANAALLHHPFPEAPLCLMVDALDFAVGAALHQRVGNNFQPIAFFSRKLDAAQRKYSAYDRELLALYLPIKHFRHLLEGFKPCTYSPIVLASSRKLLASETVETYFKEKMDLLNQTSLKKEEKIQLLTDGLPLNWRDVFAAAQPADPTKWIQVALSVEHNRQQSKLRNLFKPKVCTLFQQERSASNCPFFCPICMKKRIKVKHWLNECPDYDPNYKTERSSKNTQPKQFITTVTESTTSNETNKVTCLSTNNPPYKLIDFKICVNKHPLQAFMDTGATISLICQNLIKSLNLHPLIDSPMQIQQANSLTKTLGYVHVNLQIHNKTRKVKLHVIPNLKFQLLIGLDIAEDFELIVDTKDKTVYTKQSAEMALVCTTFNHLQKPNQDELNKLLQENEQIFSQHQTNIGRISIQHNIVTKEHLPISLRPYRRPISEYEKISEQVKEMIKKGLIKESSSPWSFPVVLVQKKDGTNRLCVDYRELNKITIYDKQPLPLLQDIFDRLHGAKYFTTLDVAWGYWHVQMHPESVPKTAFVTNDGHYEFLVMPFGLKNAASTFQKIIQRVIGTLLWKGVCVFQDDIIIYSSSFSQHMNLIKQVFEKLLEYNIKLKFNKCSFAQSEVKYLGHIIGHNKVKPDPDKIKAVQDFPQPTTVKGIRRFIGLANFYRKFIPRFAEIATPLTTLTQKNKLFSWTPQVDKSFIELKAALTSEPILTTYNPEVPCKLYTDASAIGIAGILSQEIDSTEHVISYYSKKLLKHQQNYSAYELECYAVIQAIDYFEVYLENKPFQVITDHSALQWLLNLKNPKSKFFRWLVNLSTKTFTITHRSGNKLTHVDALSRAPVLSVSISELQQHQRQADLSFIEDPQDHQNSDGQEERTTQGC</sequence>
<dbReference type="InterPro" id="IPR000477">
    <property type="entry name" value="RT_dom"/>
</dbReference>
<dbReference type="InterPro" id="IPR043502">
    <property type="entry name" value="DNA/RNA_pol_sf"/>
</dbReference>
<dbReference type="Gene3D" id="2.40.70.10">
    <property type="entry name" value="Acid Proteases"/>
    <property type="match status" value="1"/>
</dbReference>
<feature type="region of interest" description="Disordered" evidence="6">
    <location>
        <begin position="1424"/>
        <end position="1443"/>
    </location>
</feature>
<dbReference type="CDD" id="cd01647">
    <property type="entry name" value="RT_LTR"/>
    <property type="match status" value="2"/>
</dbReference>
<gene>
    <name evidence="8" type="ORF">LAZ67_7001124</name>
</gene>
<proteinExistence type="predicted"/>
<evidence type="ECO:0000256" key="1">
    <source>
        <dbReference type="ARBA" id="ARBA00022679"/>
    </source>
</evidence>
<feature type="domain" description="Reverse transcriptase" evidence="7">
    <location>
        <begin position="1010"/>
        <end position="1189"/>
    </location>
</feature>
<dbReference type="CDD" id="cd09274">
    <property type="entry name" value="RNase_HI_RT_Ty3"/>
    <property type="match status" value="1"/>
</dbReference>
<keyword evidence="9" id="KW-1185">Reference proteome</keyword>
<dbReference type="Proteomes" id="UP001235939">
    <property type="component" value="Chromosome 07"/>
</dbReference>
<dbReference type="Pfam" id="PF13975">
    <property type="entry name" value="gag-asp_proteas"/>
    <property type="match status" value="1"/>
</dbReference>
<dbReference type="InterPro" id="IPR055469">
    <property type="entry name" value="DUF7041"/>
</dbReference>
<keyword evidence="2" id="KW-0548">Nucleotidyltransferase</keyword>
<evidence type="ECO:0000256" key="6">
    <source>
        <dbReference type="SAM" id="MobiDB-lite"/>
    </source>
</evidence>
<feature type="region of interest" description="Disordered" evidence="6">
    <location>
        <begin position="1"/>
        <end position="21"/>
    </location>
</feature>
<dbReference type="PANTHER" id="PTHR37984:SF5">
    <property type="entry name" value="PROTEIN NYNRIN-LIKE"/>
    <property type="match status" value="1"/>
</dbReference>
<keyword evidence="4" id="KW-0255">Endonuclease</keyword>
<dbReference type="InterPro" id="IPR021109">
    <property type="entry name" value="Peptidase_aspartic_dom_sf"/>
</dbReference>
<keyword evidence="3" id="KW-0540">Nuclease</keyword>
<feature type="compositionally biased region" description="Basic and acidic residues" evidence="6">
    <location>
        <begin position="1426"/>
        <end position="1443"/>
    </location>
</feature>
<organism evidence="8 9">
    <name type="scientific">Cordylochernes scorpioides</name>
    <dbReference type="NCBI Taxonomy" id="51811"/>
    <lineage>
        <taxon>Eukaryota</taxon>
        <taxon>Metazoa</taxon>
        <taxon>Ecdysozoa</taxon>
        <taxon>Arthropoda</taxon>
        <taxon>Chelicerata</taxon>
        <taxon>Arachnida</taxon>
        <taxon>Pseudoscorpiones</taxon>
        <taxon>Cheliferoidea</taxon>
        <taxon>Chernetidae</taxon>
        <taxon>Cordylochernes</taxon>
    </lineage>
</organism>